<feature type="domain" description="Nucleotide exchange factor Fes1" evidence="3">
    <location>
        <begin position="11"/>
        <end position="110"/>
    </location>
</feature>
<dbReference type="InterPro" id="IPR050693">
    <property type="entry name" value="Hsp70_NEF-Inhibitors"/>
</dbReference>
<protein>
    <recommendedName>
        <fullName evidence="3">Nucleotide exchange factor Fes1 domain-containing protein</fullName>
    </recommendedName>
</protein>
<dbReference type="Gene3D" id="1.25.10.10">
    <property type="entry name" value="Leucine-rich Repeat Variant"/>
    <property type="match status" value="1"/>
</dbReference>
<dbReference type="RefSeq" id="XP_006678952.1">
    <property type="nucleotide sequence ID" value="XM_006678889.1"/>
</dbReference>
<gene>
    <name evidence="4" type="ORF">BATDEDRAFT_24874</name>
</gene>
<dbReference type="OrthoDB" id="10250458at2759"/>
<keyword evidence="2" id="KW-0677">Repeat</keyword>
<dbReference type="AlphaFoldDB" id="F4P3A2"/>
<dbReference type="OMA" id="LHWSIAN"/>
<sequence length="337" mass="37192">MTGQRNITQAELLQWSVINSTTETEDAPATSNQNAPARTEPIDSKWIDLILGKGDAVRMKGKLEYFMVGMAVIEKCVEAALDESRTEQVRVLACDELELLVESLDNANDLKSLKLWQPIISLLSSDLAQLRMYGAWVLGTAVQNNPKSQKDFMDAGGIAPILNLLETDKDDTVRTKAFYCISGAIKHNKQVFEAFYARNGFKAVLTTLQNADMSLLRRAVFFWRALLLDHGGDETHADTTVSDLTAAAISEFAVISMVIQMIESGDLDLIEKCLQLLETVLTVCPTSADADSLHAIKGKFYSLTEQRLAELEKDKEDVGEARLLLQKLACTASSLIQ</sequence>
<dbReference type="GO" id="GO:0005783">
    <property type="term" value="C:endoplasmic reticulum"/>
    <property type="evidence" value="ECO:0000318"/>
    <property type="project" value="GO_Central"/>
</dbReference>
<dbReference type="EMBL" id="GL882884">
    <property type="protein sequence ID" value="EGF80107.1"/>
    <property type="molecule type" value="Genomic_DNA"/>
</dbReference>
<dbReference type="FunFam" id="1.25.10.10:FF:001352">
    <property type="entry name" value="Uncharacterized protein"/>
    <property type="match status" value="1"/>
</dbReference>
<dbReference type="InterPro" id="IPR016024">
    <property type="entry name" value="ARM-type_fold"/>
</dbReference>
<reference evidence="4 5" key="1">
    <citation type="submission" date="2009-12" db="EMBL/GenBank/DDBJ databases">
        <title>The draft genome of Batrachochytrium dendrobatidis.</title>
        <authorList>
            <consortium name="US DOE Joint Genome Institute (JGI-PGF)"/>
            <person name="Kuo A."/>
            <person name="Salamov A."/>
            <person name="Schmutz J."/>
            <person name="Lucas S."/>
            <person name="Pitluck S."/>
            <person name="Rosenblum E."/>
            <person name="Stajich J."/>
            <person name="Eisen M."/>
            <person name="Grigoriev I.V."/>
        </authorList>
    </citation>
    <scope>NUCLEOTIDE SEQUENCE [LARGE SCALE GENOMIC DNA]</scope>
    <source>
        <strain evidence="5">JAM81 / FGSC 10211</strain>
    </source>
</reference>
<dbReference type="Pfam" id="PF08609">
    <property type="entry name" value="Fes1"/>
    <property type="match status" value="1"/>
</dbReference>
<dbReference type="STRING" id="684364.F4P3A2"/>
<organism evidence="4 5">
    <name type="scientific">Batrachochytrium dendrobatidis (strain JAM81 / FGSC 10211)</name>
    <name type="common">Frog chytrid fungus</name>
    <dbReference type="NCBI Taxonomy" id="684364"/>
    <lineage>
        <taxon>Eukaryota</taxon>
        <taxon>Fungi</taxon>
        <taxon>Fungi incertae sedis</taxon>
        <taxon>Chytridiomycota</taxon>
        <taxon>Chytridiomycota incertae sedis</taxon>
        <taxon>Chytridiomycetes</taxon>
        <taxon>Rhizophydiales</taxon>
        <taxon>Rhizophydiales incertae sedis</taxon>
        <taxon>Batrachochytrium</taxon>
    </lineage>
</organism>
<accession>F4P3A2</accession>
<dbReference type="FunCoup" id="F4P3A2">
    <property type="interactions" value="310"/>
</dbReference>
<evidence type="ECO:0000256" key="2">
    <source>
        <dbReference type="ARBA" id="ARBA00022737"/>
    </source>
</evidence>
<dbReference type="InterPro" id="IPR011989">
    <property type="entry name" value="ARM-like"/>
</dbReference>
<dbReference type="SUPFAM" id="SSF48371">
    <property type="entry name" value="ARM repeat"/>
    <property type="match status" value="1"/>
</dbReference>
<dbReference type="PANTHER" id="PTHR19316">
    <property type="entry name" value="PROTEIN FOLDING REGULATOR"/>
    <property type="match status" value="1"/>
</dbReference>
<evidence type="ECO:0000313" key="4">
    <source>
        <dbReference type="EMBL" id="EGF80107.1"/>
    </source>
</evidence>
<proteinExistence type="inferred from homology"/>
<evidence type="ECO:0000259" key="3">
    <source>
        <dbReference type="Pfam" id="PF08609"/>
    </source>
</evidence>
<dbReference type="HOGENOM" id="CLU_046722_1_0_1"/>
<evidence type="ECO:0000256" key="1">
    <source>
        <dbReference type="ARBA" id="ARBA00011045"/>
    </source>
</evidence>
<dbReference type="Proteomes" id="UP000007241">
    <property type="component" value="Unassembled WGS sequence"/>
</dbReference>
<comment type="similarity">
    <text evidence="1">Belongs to the FES1 family.</text>
</comment>
<dbReference type="InParanoid" id="F4P3A2"/>
<dbReference type="GO" id="GO:0000774">
    <property type="term" value="F:adenyl-nucleotide exchange factor activity"/>
    <property type="evidence" value="ECO:0000318"/>
    <property type="project" value="GO_Central"/>
</dbReference>
<keyword evidence="5" id="KW-1185">Reference proteome</keyword>
<dbReference type="InterPro" id="IPR013918">
    <property type="entry name" value="Nucleotide_exch_fac_Fes1"/>
</dbReference>
<evidence type="ECO:0000313" key="5">
    <source>
        <dbReference type="Proteomes" id="UP000007241"/>
    </source>
</evidence>
<dbReference type="PANTHER" id="PTHR19316:SF18">
    <property type="entry name" value="HSP70-BINDING PROTEIN 1"/>
    <property type="match status" value="1"/>
</dbReference>
<name>F4P3A2_BATDJ</name>
<dbReference type="GeneID" id="18238622"/>